<dbReference type="SMART" id="SM00186">
    <property type="entry name" value="FBG"/>
    <property type="match status" value="1"/>
</dbReference>
<protein>
    <recommendedName>
        <fullName evidence="1">Fibrinogen C-terminal domain-containing protein</fullName>
    </recommendedName>
</protein>
<dbReference type="PANTHER" id="PTHR19143">
    <property type="entry name" value="FIBRINOGEN/TENASCIN/ANGIOPOEITIN"/>
    <property type="match status" value="1"/>
</dbReference>
<keyword evidence="3" id="KW-1185">Reference proteome</keyword>
<proteinExistence type="predicted"/>
<name>A0A267F843_9PLAT</name>
<dbReference type="PROSITE" id="PS51406">
    <property type="entry name" value="FIBRINOGEN_C_2"/>
    <property type="match status" value="1"/>
</dbReference>
<dbReference type="STRING" id="282301.A0A267F843"/>
<dbReference type="GO" id="GO:0005615">
    <property type="term" value="C:extracellular space"/>
    <property type="evidence" value="ECO:0007669"/>
    <property type="project" value="TreeGrafter"/>
</dbReference>
<dbReference type="EMBL" id="NIVC01001342">
    <property type="protein sequence ID" value="PAA69192.1"/>
    <property type="molecule type" value="Genomic_DNA"/>
</dbReference>
<dbReference type="SUPFAM" id="SSF56496">
    <property type="entry name" value="Fibrinogen C-terminal domain-like"/>
    <property type="match status" value="1"/>
</dbReference>
<organism evidence="2 3">
    <name type="scientific">Macrostomum lignano</name>
    <dbReference type="NCBI Taxonomy" id="282301"/>
    <lineage>
        <taxon>Eukaryota</taxon>
        <taxon>Metazoa</taxon>
        <taxon>Spiralia</taxon>
        <taxon>Lophotrochozoa</taxon>
        <taxon>Platyhelminthes</taxon>
        <taxon>Rhabditophora</taxon>
        <taxon>Macrostomorpha</taxon>
        <taxon>Macrostomida</taxon>
        <taxon>Macrostomidae</taxon>
        <taxon>Macrostomum</taxon>
    </lineage>
</organism>
<dbReference type="Pfam" id="PF00147">
    <property type="entry name" value="Fibrinogen_C"/>
    <property type="match status" value="1"/>
</dbReference>
<evidence type="ECO:0000313" key="2">
    <source>
        <dbReference type="EMBL" id="PAA69192.1"/>
    </source>
</evidence>
<dbReference type="Gene3D" id="3.90.215.10">
    <property type="entry name" value="Gamma Fibrinogen, chain A, domain 1"/>
    <property type="match status" value="1"/>
</dbReference>
<evidence type="ECO:0000313" key="3">
    <source>
        <dbReference type="Proteomes" id="UP000215902"/>
    </source>
</evidence>
<dbReference type="InterPro" id="IPR036056">
    <property type="entry name" value="Fibrinogen-like_C"/>
</dbReference>
<dbReference type="InterPro" id="IPR050373">
    <property type="entry name" value="Fibrinogen_C-term_domain"/>
</dbReference>
<dbReference type="Proteomes" id="UP000215902">
    <property type="component" value="Unassembled WGS sequence"/>
</dbReference>
<comment type="caution">
    <text evidence="2">The sequence shown here is derived from an EMBL/GenBank/DDBJ whole genome shotgun (WGS) entry which is preliminary data.</text>
</comment>
<sequence length="254" mass="27966">MFGQKPCQSEADCAIICAQAPSCVKFGFLAAHRLCRLSHMTHALSPGRSWVDPVRASRIQSLCPLVTAGGRRFCVFQRRVDSTVAFDQPWRMYEIGFGNQQNWWIGLQLLHQFTQPSGKQLRVEVSLLNGESHHFEYSGFLVANSSSGYVMTYGRLLDELSSSANDSLAAHRDMKFSTRDRDNDLLADASCSEADGLAGWWYSDCYRCNPNGILGDGAAANGSEEAVGEEAGVAMWFAASESQPLVSVRLLLQV</sequence>
<reference evidence="2 3" key="1">
    <citation type="submission" date="2017-06" db="EMBL/GenBank/DDBJ databases">
        <title>A platform for efficient transgenesis in Macrostomum lignano, a flatworm model organism for stem cell research.</title>
        <authorList>
            <person name="Berezikov E."/>
        </authorList>
    </citation>
    <scope>NUCLEOTIDE SEQUENCE [LARGE SCALE GENOMIC DNA]</scope>
    <source>
        <strain evidence="2">DV1</strain>
        <tissue evidence="2">Whole organism</tissue>
    </source>
</reference>
<dbReference type="InterPro" id="IPR014716">
    <property type="entry name" value="Fibrinogen_a/b/g_C_1"/>
</dbReference>
<evidence type="ECO:0000259" key="1">
    <source>
        <dbReference type="PROSITE" id="PS51406"/>
    </source>
</evidence>
<dbReference type="AlphaFoldDB" id="A0A267F843"/>
<dbReference type="PANTHER" id="PTHR19143:SF263">
    <property type="entry name" value="FIBRINOGEN-LIKE PROTEIN 1"/>
    <property type="match status" value="1"/>
</dbReference>
<dbReference type="GO" id="GO:0050776">
    <property type="term" value="P:regulation of immune response"/>
    <property type="evidence" value="ECO:0007669"/>
    <property type="project" value="TreeGrafter"/>
</dbReference>
<dbReference type="OrthoDB" id="6345539at2759"/>
<gene>
    <name evidence="2" type="ORF">BOX15_Mlig031505g1</name>
</gene>
<dbReference type="InterPro" id="IPR002181">
    <property type="entry name" value="Fibrinogen_a/b/g_C_dom"/>
</dbReference>
<accession>A0A267F843</accession>
<feature type="domain" description="Fibrinogen C-terminal" evidence="1">
    <location>
        <begin position="4"/>
        <end position="213"/>
    </location>
</feature>